<dbReference type="InterPro" id="IPR019533">
    <property type="entry name" value="Peptidase_S26"/>
</dbReference>
<comment type="similarity">
    <text evidence="2 6">Belongs to the peptidase S26 family.</text>
</comment>
<accession>A0ABW0KN42</accession>
<dbReference type="InterPro" id="IPR019757">
    <property type="entry name" value="Pept_S26A_signal_pept_1_Lys-AS"/>
</dbReference>
<comment type="caution">
    <text evidence="8">The sequence shown here is derived from an EMBL/GenBank/DDBJ whole genome shotgun (WGS) entry which is preliminary data.</text>
</comment>
<dbReference type="PRINTS" id="PR00727">
    <property type="entry name" value="LEADERPTASE"/>
</dbReference>
<protein>
    <recommendedName>
        <fullName evidence="4 6">Signal peptidase I</fullName>
        <ecNumber evidence="3 6">3.4.21.89</ecNumber>
    </recommendedName>
</protein>
<dbReference type="PANTHER" id="PTHR43390:SF1">
    <property type="entry name" value="CHLOROPLAST PROCESSING PEPTIDASE"/>
    <property type="match status" value="1"/>
</dbReference>
<reference evidence="9" key="1">
    <citation type="journal article" date="2019" name="Int. J. Syst. Evol. Microbiol.">
        <title>The Global Catalogue of Microorganisms (GCM) 10K type strain sequencing project: providing services to taxonomists for standard genome sequencing and annotation.</title>
        <authorList>
            <consortium name="The Broad Institute Genomics Platform"/>
            <consortium name="The Broad Institute Genome Sequencing Center for Infectious Disease"/>
            <person name="Wu L."/>
            <person name="Ma J."/>
        </authorList>
    </citation>
    <scope>NUCLEOTIDE SEQUENCE [LARGE SCALE GENOMIC DNA]</scope>
    <source>
        <strain evidence="9">CGMCC 4.1469</strain>
    </source>
</reference>
<dbReference type="Pfam" id="PF10502">
    <property type="entry name" value="Peptidase_S26"/>
    <property type="match status" value="2"/>
</dbReference>
<feature type="domain" description="Peptidase S26" evidence="7">
    <location>
        <begin position="82"/>
        <end position="117"/>
    </location>
</feature>
<dbReference type="PROSITE" id="PS00760">
    <property type="entry name" value="SPASE_I_2"/>
    <property type="match status" value="1"/>
</dbReference>
<sequence length="406" mass="45913">MFFLTPRYLKHAKLLHKGVTRFINYKRDILPQAKLDEITALRSRLEDAMRARDKALISTLNDEINKACEKALPHEEHSDIGENVEVFFVAIVIALGIRSYIAQPFKIPTGSMQPTLYGLVANHTDQDVTPNLFVRCKDWVAGRSYYNVVASRSGFLRKDGPPLTEHSYLGFFAHCRLHFEDGGTQWIWAPMRQLATDPDGFNLGMQRYLNLPVSADGQNITPDAQVEQKIGQSGGTYVTEGQLLARGTLDTGDHVLVNKFAYNFRRPTRGEVFVFTTKNIRSPYMRVSVEEGSQHYIKRLVGVPGDRLEVKSPELWVNGKPAEESGMKRVAAKEGSYRGYGNFGFLSEGTVRELSNRDALREYWAMGDNSYNSSDSRYWGAVPERNLVGPGLFCYFPLGRNWGLIR</sequence>
<evidence type="ECO:0000256" key="3">
    <source>
        <dbReference type="ARBA" id="ARBA00013208"/>
    </source>
</evidence>
<evidence type="ECO:0000256" key="4">
    <source>
        <dbReference type="ARBA" id="ARBA00019232"/>
    </source>
</evidence>
<feature type="domain" description="Peptidase S26" evidence="7">
    <location>
        <begin position="247"/>
        <end position="395"/>
    </location>
</feature>
<evidence type="ECO:0000256" key="1">
    <source>
        <dbReference type="ARBA" id="ARBA00000677"/>
    </source>
</evidence>
<organism evidence="8 9">
    <name type="scientific">Prosthecobacter fluviatilis</name>
    <dbReference type="NCBI Taxonomy" id="445931"/>
    <lineage>
        <taxon>Bacteria</taxon>
        <taxon>Pseudomonadati</taxon>
        <taxon>Verrucomicrobiota</taxon>
        <taxon>Verrucomicrobiia</taxon>
        <taxon>Verrucomicrobiales</taxon>
        <taxon>Verrucomicrobiaceae</taxon>
        <taxon>Prosthecobacter</taxon>
    </lineage>
</organism>
<dbReference type="InterPro" id="IPR000223">
    <property type="entry name" value="Pept_S26A_signal_pept_1"/>
</dbReference>
<dbReference type="NCBIfam" id="TIGR02227">
    <property type="entry name" value="sigpep_I_bact"/>
    <property type="match status" value="1"/>
</dbReference>
<dbReference type="EC" id="3.4.21.89" evidence="3 6"/>
<keyword evidence="5 6" id="KW-0378">Hydrolase</keyword>
<evidence type="ECO:0000313" key="8">
    <source>
        <dbReference type="EMBL" id="MFC5454072.1"/>
    </source>
</evidence>
<dbReference type="PANTHER" id="PTHR43390">
    <property type="entry name" value="SIGNAL PEPTIDASE I"/>
    <property type="match status" value="1"/>
</dbReference>
<keyword evidence="9" id="KW-1185">Reference proteome</keyword>
<dbReference type="RefSeq" id="WP_377163769.1">
    <property type="nucleotide sequence ID" value="NZ_JBHSMQ010000001.1"/>
</dbReference>
<evidence type="ECO:0000256" key="6">
    <source>
        <dbReference type="RuleBase" id="RU362042"/>
    </source>
</evidence>
<dbReference type="Gene3D" id="2.10.109.10">
    <property type="entry name" value="Umud Fragment, subunit A"/>
    <property type="match status" value="1"/>
</dbReference>
<keyword evidence="6" id="KW-0645">Protease</keyword>
<proteinExistence type="inferred from homology"/>
<dbReference type="GO" id="GO:0009003">
    <property type="term" value="F:signal peptidase activity"/>
    <property type="evidence" value="ECO:0007669"/>
    <property type="project" value="UniProtKB-EC"/>
</dbReference>
<name>A0ABW0KN42_9BACT</name>
<evidence type="ECO:0000313" key="9">
    <source>
        <dbReference type="Proteomes" id="UP001596052"/>
    </source>
</evidence>
<gene>
    <name evidence="8" type="primary">lepB</name>
    <name evidence="8" type="ORF">ACFQDI_04310</name>
</gene>
<comment type="subcellular location">
    <subcellularLocation>
        <location evidence="6">Membrane</location>
        <topology evidence="6">Single-pass type II membrane protein</topology>
    </subcellularLocation>
</comment>
<dbReference type="EMBL" id="JBHSMQ010000001">
    <property type="protein sequence ID" value="MFC5454072.1"/>
    <property type="molecule type" value="Genomic_DNA"/>
</dbReference>
<evidence type="ECO:0000256" key="5">
    <source>
        <dbReference type="ARBA" id="ARBA00022801"/>
    </source>
</evidence>
<dbReference type="CDD" id="cd06530">
    <property type="entry name" value="S26_SPase_I"/>
    <property type="match status" value="1"/>
</dbReference>
<dbReference type="InterPro" id="IPR036286">
    <property type="entry name" value="LexA/Signal_pep-like_sf"/>
</dbReference>
<dbReference type="SUPFAM" id="SSF51306">
    <property type="entry name" value="LexA/Signal peptidase"/>
    <property type="match status" value="1"/>
</dbReference>
<evidence type="ECO:0000259" key="7">
    <source>
        <dbReference type="Pfam" id="PF10502"/>
    </source>
</evidence>
<dbReference type="Proteomes" id="UP001596052">
    <property type="component" value="Unassembled WGS sequence"/>
</dbReference>
<evidence type="ECO:0000256" key="2">
    <source>
        <dbReference type="ARBA" id="ARBA00009370"/>
    </source>
</evidence>
<comment type="catalytic activity">
    <reaction evidence="1 6">
        <text>Cleavage of hydrophobic, N-terminal signal or leader sequences from secreted and periplasmic proteins.</text>
        <dbReference type="EC" id="3.4.21.89"/>
    </reaction>
</comment>